<name>A0A382F9Q2_9ZZZZ</name>
<keyword evidence="2" id="KW-0408">Iron</keyword>
<dbReference type="GO" id="GO:0046872">
    <property type="term" value="F:metal ion binding"/>
    <property type="evidence" value="ECO:0007669"/>
    <property type="project" value="UniProtKB-KW"/>
</dbReference>
<dbReference type="InterPro" id="IPR008775">
    <property type="entry name" value="Phytyl_CoA_dOase-like"/>
</dbReference>
<evidence type="ECO:0008006" key="4">
    <source>
        <dbReference type="Google" id="ProtNLM"/>
    </source>
</evidence>
<dbReference type="AlphaFoldDB" id="A0A382F9Q2"/>
<evidence type="ECO:0000256" key="1">
    <source>
        <dbReference type="ARBA" id="ARBA00022723"/>
    </source>
</evidence>
<dbReference type="Pfam" id="PF05721">
    <property type="entry name" value="PhyH"/>
    <property type="match status" value="1"/>
</dbReference>
<gene>
    <name evidence="3" type="ORF">METZ01_LOCUS212206</name>
</gene>
<protein>
    <recommendedName>
        <fullName evidence="4">Fe2OG dioxygenase domain-containing protein</fullName>
    </recommendedName>
</protein>
<accession>A0A382F9Q2</accession>
<sequence>GEVMRTRVDSTSRLTDVAVDSWTDNGCLVIEDFVSRQTCENLLTAIDRLVDTFEPNDIKTVFSTTSQAHAAENYFETSGDKIRFFLEDGALDSDGHLTCPKERVLNKIGHALHDLDPDFEVFSYEPRLAVLAGQLGLDDALLLQSMVIFKQPHIGGEVVWHQDSSFLYTEPLSALGFWFALEDADHENGCLWALPGEHLKGLRQRFHRVDGVLTMTDREDIGAFDLEHGVPLEVPQGTLVVLHGSLPHYSAPNHSDRSRCAFTLHAISASAQYPGDNWLQRRPDMPVRSLSTVQPA</sequence>
<dbReference type="Gene3D" id="2.60.120.620">
    <property type="entry name" value="q2cbj1_9rhob like domain"/>
    <property type="match status" value="1"/>
</dbReference>
<organism evidence="3">
    <name type="scientific">marine metagenome</name>
    <dbReference type="NCBI Taxonomy" id="408172"/>
    <lineage>
        <taxon>unclassified sequences</taxon>
        <taxon>metagenomes</taxon>
        <taxon>ecological metagenomes</taxon>
    </lineage>
</organism>
<feature type="non-terminal residue" evidence="3">
    <location>
        <position position="1"/>
    </location>
</feature>
<dbReference type="EMBL" id="UINC01048612">
    <property type="protein sequence ID" value="SVB59352.1"/>
    <property type="molecule type" value="Genomic_DNA"/>
</dbReference>
<dbReference type="PANTHER" id="PTHR20883">
    <property type="entry name" value="PHYTANOYL-COA DIOXYGENASE DOMAIN CONTAINING 1"/>
    <property type="match status" value="1"/>
</dbReference>
<evidence type="ECO:0000256" key="2">
    <source>
        <dbReference type="ARBA" id="ARBA00023004"/>
    </source>
</evidence>
<proteinExistence type="predicted"/>
<evidence type="ECO:0000313" key="3">
    <source>
        <dbReference type="EMBL" id="SVB59352.1"/>
    </source>
</evidence>
<reference evidence="3" key="1">
    <citation type="submission" date="2018-05" db="EMBL/GenBank/DDBJ databases">
        <authorList>
            <person name="Lanie J.A."/>
            <person name="Ng W.-L."/>
            <person name="Kazmierczak K.M."/>
            <person name="Andrzejewski T.M."/>
            <person name="Davidsen T.M."/>
            <person name="Wayne K.J."/>
            <person name="Tettelin H."/>
            <person name="Glass J.I."/>
            <person name="Rusch D."/>
            <person name="Podicherti R."/>
            <person name="Tsui H.-C.T."/>
            <person name="Winkler M.E."/>
        </authorList>
    </citation>
    <scope>NUCLEOTIDE SEQUENCE</scope>
</reference>
<keyword evidence="1" id="KW-0479">Metal-binding</keyword>
<dbReference type="PANTHER" id="PTHR20883:SF15">
    <property type="entry name" value="PHYTANOYL-COA DIOXYGENASE DOMAIN-CONTAINING PROTEIN 1"/>
    <property type="match status" value="1"/>
</dbReference>
<dbReference type="SUPFAM" id="SSF51197">
    <property type="entry name" value="Clavaminate synthase-like"/>
    <property type="match status" value="1"/>
</dbReference>